<dbReference type="EMBL" id="PCVK01000122">
    <property type="protein sequence ID" value="PIQ71273.1"/>
    <property type="molecule type" value="Genomic_DNA"/>
</dbReference>
<gene>
    <name evidence="2" type="ORF">COV87_04295</name>
</gene>
<proteinExistence type="predicted"/>
<name>A0A2H0KL29_9BACT</name>
<sequence length="1079" mass="122825">MLHTEYSFGPSQDTRMGSVINRLSLLTEPNKIIRLTHAIDTYKNQWLTSREQAEVIFSSLQGRFIDKQKQGKMDEATKESYQAALAGYLFAENKRSFEQQNAGTGYSSEKEGRQIKAVALAIDKQHLHMGTGEGKSSVVIPISAIVEAATNGQGKVVVGSANGLLVEELTQNIKKYTEMVSNLACNKNVTINTQRISSENEQRGERTVKQLMRDSLLENESGIQAKNQQFDSFWNSIIETTNERKEEKYYETSKDYHHGDISVYVGEERNIVFDWMGNRKIFEKGCPTILMDEAHVAFDRGSPYSQTSGSEALSNETIQSGISEYLANYIVAQRLKLGLKGGLIKPSKGGYELSDQGVLKAQLTNISNITIEGKDEDSLSFMDGVDIVLKNIGHVPPKRRVQIAEDLLANLKQFIPERTNPLEKDEIGTNQFAYFESIGNEIAKMLPNKEKMFTTNRRGKNQLRDAYIDQLLSNNKYNPTTQMAVLAIAGKFEPIERSISYKNSTYASFVYGVQDKLVAFSGTLMTPDPLKRRMKRGAFAAFLESTTKRNVHMLASPEIKLFPKPRLLDDTEGLYNLLVNNLTQEQMRPTLIVDNGSLDSAKETYAKIVEKFGKQRVRLLTSKPAEGDEKEERKYERDLDRFRKQLAEGEIDILISSGSAALGTNFVKKDAHFPDLRTITIGMPESEEKMAQTIGRRRLLEGETQNHFWYLTQADIEPYITYFKDEKDKSFYDLKKGKGEITDDIQRAKNDPDKLFKIMVEFWDKARAARAVDTDFAVGYDILMNQEVIPTVERYMKTQIALKILGFTEQELTLIYKQEEKTQRDGQRHEMVSEEIEAEERKAWDFRKKRKLIDWTYQQMGTPSTLYSDIQQAYSLLPPVPKSSTNAISTAAINRLLEMKKYIFANPEGKATNEIGFGLSAYLDSWFESGKESVSGYINTTQIKENMDTIVPEKNTDISFVDLRLFGVPPGVTMKLVKKLNVTRWKENEYDVHIVELSHDGETQKIPILYNEALQRPLILFDPTLNEHIYFKEEEIERIQEIQIQAPPVPIQYRTRLENGQPGDVVNVFALKIRLSPPL</sequence>
<evidence type="ECO:0000313" key="3">
    <source>
        <dbReference type="Proteomes" id="UP000229497"/>
    </source>
</evidence>
<accession>A0A2H0KL29</accession>
<evidence type="ECO:0000256" key="1">
    <source>
        <dbReference type="SAM" id="Coils"/>
    </source>
</evidence>
<protein>
    <submittedName>
        <fullName evidence="2">Uncharacterized protein</fullName>
    </submittedName>
</protein>
<evidence type="ECO:0000313" key="2">
    <source>
        <dbReference type="EMBL" id="PIQ71273.1"/>
    </source>
</evidence>
<reference evidence="2 3" key="1">
    <citation type="submission" date="2017-09" db="EMBL/GenBank/DDBJ databases">
        <title>Depth-based differentiation of microbial function through sediment-hosted aquifers and enrichment of novel symbionts in the deep terrestrial subsurface.</title>
        <authorList>
            <person name="Probst A.J."/>
            <person name="Ladd B."/>
            <person name="Jarett J.K."/>
            <person name="Geller-Mcgrath D.E."/>
            <person name="Sieber C.M."/>
            <person name="Emerson J.B."/>
            <person name="Anantharaman K."/>
            <person name="Thomas B.C."/>
            <person name="Malmstrom R."/>
            <person name="Stieglmeier M."/>
            <person name="Klingl A."/>
            <person name="Woyke T."/>
            <person name="Ryan C.M."/>
            <person name="Banfield J.F."/>
        </authorList>
    </citation>
    <scope>NUCLEOTIDE SEQUENCE [LARGE SCALE GENOMIC DNA]</scope>
    <source>
        <strain evidence="2">CG11_big_fil_rev_8_21_14_0_20_37_16</strain>
    </source>
</reference>
<feature type="coiled-coil region" evidence="1">
    <location>
        <begin position="625"/>
        <end position="652"/>
    </location>
</feature>
<dbReference type="AlphaFoldDB" id="A0A2H0KL29"/>
<comment type="caution">
    <text evidence="2">The sequence shown here is derived from an EMBL/GenBank/DDBJ whole genome shotgun (WGS) entry which is preliminary data.</text>
</comment>
<keyword evidence="1" id="KW-0175">Coiled coil</keyword>
<organism evidence="2 3">
    <name type="scientific">Candidatus Roizmanbacteria bacterium CG11_big_fil_rev_8_21_14_0_20_37_16</name>
    <dbReference type="NCBI Taxonomy" id="1974857"/>
    <lineage>
        <taxon>Bacteria</taxon>
        <taxon>Candidatus Roizmaniibacteriota</taxon>
    </lineage>
</organism>
<dbReference type="Proteomes" id="UP000229497">
    <property type="component" value="Unassembled WGS sequence"/>
</dbReference>